<proteinExistence type="predicted"/>
<keyword evidence="3" id="KW-1185">Reference proteome</keyword>
<reference evidence="2 3" key="1">
    <citation type="submission" date="2018-08" db="EMBL/GenBank/DDBJ databases">
        <title>Draft genome of the lignicolous fungus Coniochaeta pulveracea.</title>
        <authorList>
            <person name="Borstlap C.J."/>
            <person name="De Witt R.N."/>
            <person name="Botha A."/>
            <person name="Volschenk H."/>
        </authorList>
    </citation>
    <scope>NUCLEOTIDE SEQUENCE [LARGE SCALE GENOMIC DNA]</scope>
    <source>
        <strain evidence="2 3">CAB683</strain>
    </source>
</reference>
<evidence type="ECO:0000313" key="3">
    <source>
        <dbReference type="Proteomes" id="UP000275385"/>
    </source>
</evidence>
<dbReference type="OrthoDB" id="10347798at2759"/>
<comment type="caution">
    <text evidence="2">The sequence shown here is derived from an EMBL/GenBank/DDBJ whole genome shotgun (WGS) entry which is preliminary data.</text>
</comment>
<feature type="chain" id="PRO_5018970665" description="Ig-like domain-containing protein" evidence="1">
    <location>
        <begin position="18"/>
        <end position="159"/>
    </location>
</feature>
<evidence type="ECO:0000313" key="2">
    <source>
        <dbReference type="EMBL" id="RKU47005.1"/>
    </source>
</evidence>
<evidence type="ECO:0008006" key="4">
    <source>
        <dbReference type="Google" id="ProtNLM"/>
    </source>
</evidence>
<dbReference type="Proteomes" id="UP000275385">
    <property type="component" value="Unassembled WGS sequence"/>
</dbReference>
<evidence type="ECO:0000256" key="1">
    <source>
        <dbReference type="SAM" id="SignalP"/>
    </source>
</evidence>
<dbReference type="EMBL" id="QVQW01000011">
    <property type="protein sequence ID" value="RKU47005.1"/>
    <property type="molecule type" value="Genomic_DNA"/>
</dbReference>
<organism evidence="2 3">
    <name type="scientific">Coniochaeta pulveracea</name>
    <dbReference type="NCBI Taxonomy" id="177199"/>
    <lineage>
        <taxon>Eukaryota</taxon>
        <taxon>Fungi</taxon>
        <taxon>Dikarya</taxon>
        <taxon>Ascomycota</taxon>
        <taxon>Pezizomycotina</taxon>
        <taxon>Sordariomycetes</taxon>
        <taxon>Sordariomycetidae</taxon>
        <taxon>Coniochaetales</taxon>
        <taxon>Coniochaetaceae</taxon>
        <taxon>Coniochaeta</taxon>
    </lineage>
</organism>
<name>A0A420YGM6_9PEZI</name>
<dbReference type="AlphaFoldDB" id="A0A420YGM6"/>
<accession>A0A420YGM6</accession>
<feature type="signal peptide" evidence="1">
    <location>
        <begin position="1"/>
        <end position="17"/>
    </location>
</feature>
<keyword evidence="1" id="KW-0732">Signal</keyword>
<sequence length="159" mass="17204">MLKGTGLLAFGVAFASGSPVFSPGNTNMSPKPTLLSAVQEAGYCMEAWSTTETHTTKLQWSDPTAVTWIASRSLTTLEQLATTYPATLTDTLVSTATYEYHMTYADHHTEESYSCAVYTIPLNTRVVDVAPATTQQCLMSSSPTNRASTRSLACVQMYP</sequence>
<protein>
    <recommendedName>
        <fullName evidence="4">Ig-like domain-containing protein</fullName>
    </recommendedName>
</protein>
<gene>
    <name evidence="2" type="ORF">DL546_007896</name>
</gene>